<evidence type="ECO:0000313" key="2">
    <source>
        <dbReference type="Proteomes" id="UP000077271"/>
    </source>
</evidence>
<gene>
    <name evidence="1" type="ORF">AWH48_07020</name>
</gene>
<dbReference type="Proteomes" id="UP000077271">
    <property type="component" value="Unassembled WGS sequence"/>
</dbReference>
<dbReference type="AlphaFoldDB" id="A0A177KMJ4"/>
<proteinExistence type="predicted"/>
<comment type="caution">
    <text evidence="1">The sequence shown here is derived from an EMBL/GenBank/DDBJ whole genome shotgun (WGS) entry which is preliminary data.</text>
</comment>
<sequence>MTYEEVMGKLERFGTDQTKKTFLRHGAKEPFFGVKVGDLKKHFVKDLKKDQQLVYDLYASGNSDAMYLAGLTVKPKEMTKERLNEWVRGAYWYMISEYTVAQVAAESLFAIELAREWMRADEEMIVVAGWSTYSNYLSIAPDEQIDGEEVEQLLAQVMETIHEEQNRVRYVMNNFVICVGAYYAPLTERAKEVAVAIGKVHVDVGNTACKVPVATDYIKKIEDRHAIGKKRKTCIC</sequence>
<evidence type="ECO:0000313" key="1">
    <source>
        <dbReference type="EMBL" id="OAH54347.1"/>
    </source>
</evidence>
<dbReference type="OrthoDB" id="9801369at2"/>
<dbReference type="PANTHER" id="PTHR41291">
    <property type="entry name" value="DNA ALKYLATION REPAIR PROTEIN"/>
    <property type="match status" value="1"/>
</dbReference>
<protein>
    <submittedName>
        <fullName evidence="1">DNA alkylation repair protein</fullName>
    </submittedName>
</protein>
<name>A0A177KMJ4_9BACI</name>
<organism evidence="1 2">
    <name type="scientific">Domibacillus aminovorans</name>
    <dbReference type="NCBI Taxonomy" id="29332"/>
    <lineage>
        <taxon>Bacteria</taxon>
        <taxon>Bacillati</taxon>
        <taxon>Bacillota</taxon>
        <taxon>Bacilli</taxon>
        <taxon>Bacillales</taxon>
        <taxon>Bacillaceae</taxon>
        <taxon>Domibacillus</taxon>
    </lineage>
</organism>
<dbReference type="CDD" id="cd06561">
    <property type="entry name" value="AlkD_like"/>
    <property type="match status" value="1"/>
</dbReference>
<accession>A0A177KMJ4</accession>
<dbReference type="SUPFAM" id="SSF48371">
    <property type="entry name" value="ARM repeat"/>
    <property type="match status" value="1"/>
</dbReference>
<reference evidence="1 2" key="1">
    <citation type="submission" date="2016-01" db="EMBL/GenBank/DDBJ databases">
        <title>Investigation of taxonomic status of Bacillus aminovorans.</title>
        <authorList>
            <person name="Verma A."/>
            <person name="Pal Y."/>
            <person name="Krishnamurthi S."/>
        </authorList>
    </citation>
    <scope>NUCLEOTIDE SEQUENCE [LARGE SCALE GENOMIC DNA]</scope>
    <source>
        <strain evidence="1 2">DSM 4337</strain>
    </source>
</reference>
<dbReference type="InterPro" id="IPR016024">
    <property type="entry name" value="ARM-type_fold"/>
</dbReference>
<dbReference type="PANTHER" id="PTHR41291:SF1">
    <property type="entry name" value="DNA ALKYLATION REPAIR PROTEIN"/>
    <property type="match status" value="1"/>
</dbReference>
<dbReference type="Pfam" id="PF08713">
    <property type="entry name" value="DNA_alkylation"/>
    <property type="match status" value="1"/>
</dbReference>
<dbReference type="RefSeq" id="WP_063975080.1">
    <property type="nucleotide sequence ID" value="NZ_LQWZ01000033.1"/>
</dbReference>
<dbReference type="EMBL" id="LQWZ01000033">
    <property type="protein sequence ID" value="OAH54347.1"/>
    <property type="molecule type" value="Genomic_DNA"/>
</dbReference>
<dbReference type="InterPro" id="IPR014825">
    <property type="entry name" value="DNA_alkylation"/>
</dbReference>